<dbReference type="EMBL" id="QLLI01000001">
    <property type="protein sequence ID" value="RAJ03219.1"/>
    <property type="molecule type" value="Genomic_DNA"/>
</dbReference>
<evidence type="ECO:0000313" key="2">
    <source>
        <dbReference type="EMBL" id="RAJ03219.1"/>
    </source>
</evidence>
<keyword evidence="3" id="KW-1185">Reference proteome</keyword>
<sequence>MKYKMKQKQNQRITRITEGTLVIGADIAKKIHVARAVDFRGIELGKDCVFHNNQEGLTKLVTWMKELQEVHLKTDIVFAIEPTGHY</sequence>
<accession>A0ABX9BSS6</accession>
<comment type="caution">
    <text evidence="2">The sequence shown here is derived from an EMBL/GenBank/DDBJ whole genome shotgun (WGS) entry which is preliminary data.</text>
</comment>
<name>A0ABX9BSS6_9BACL</name>
<reference evidence="2 3" key="1">
    <citation type="submission" date="2018-06" db="EMBL/GenBank/DDBJ databases">
        <title>Freshwater and sediment microbial communities from various areas in North America, analyzing microbe dynamics in response to fracking.</title>
        <authorList>
            <person name="Lamendella R."/>
        </authorList>
    </citation>
    <scope>NUCLEOTIDE SEQUENCE [LARGE SCALE GENOMIC DNA]</scope>
    <source>
        <strain evidence="2 3">NG-13</strain>
    </source>
</reference>
<dbReference type="Pfam" id="PF01548">
    <property type="entry name" value="DEDD_Tnp_IS110"/>
    <property type="match status" value="1"/>
</dbReference>
<protein>
    <submittedName>
        <fullName evidence="2">Transposase</fullName>
    </submittedName>
</protein>
<dbReference type="InterPro" id="IPR002525">
    <property type="entry name" value="Transp_IS110-like_N"/>
</dbReference>
<gene>
    <name evidence="2" type="ORF">DET54_101414</name>
</gene>
<evidence type="ECO:0000313" key="3">
    <source>
        <dbReference type="Proteomes" id="UP000248827"/>
    </source>
</evidence>
<feature type="domain" description="Transposase IS110-like N-terminal" evidence="1">
    <location>
        <begin position="23"/>
        <end position="86"/>
    </location>
</feature>
<organism evidence="2 3">
    <name type="scientific">Paenibacillus pabuli</name>
    <dbReference type="NCBI Taxonomy" id="1472"/>
    <lineage>
        <taxon>Bacteria</taxon>
        <taxon>Bacillati</taxon>
        <taxon>Bacillota</taxon>
        <taxon>Bacilli</taxon>
        <taxon>Bacillales</taxon>
        <taxon>Paenibacillaceae</taxon>
        <taxon>Paenibacillus</taxon>
    </lineage>
</organism>
<proteinExistence type="predicted"/>
<evidence type="ECO:0000259" key="1">
    <source>
        <dbReference type="Pfam" id="PF01548"/>
    </source>
</evidence>
<dbReference type="Proteomes" id="UP000248827">
    <property type="component" value="Unassembled WGS sequence"/>
</dbReference>